<feature type="compositionally biased region" description="Pro residues" evidence="1">
    <location>
        <begin position="316"/>
        <end position="328"/>
    </location>
</feature>
<name>Q6ETI2_ORYSJ</name>
<evidence type="ECO:0000313" key="3">
    <source>
        <dbReference type="Proteomes" id="UP000000763"/>
    </source>
</evidence>
<feature type="region of interest" description="Disordered" evidence="1">
    <location>
        <begin position="114"/>
        <end position="142"/>
    </location>
</feature>
<sequence length="371" mass="39567">MAAASSSVDADAGDRLKGQRPPPHLHAALAVLELSRQAGWRSEAGEEEVGRPAMGDGRRSGSDDMGVGGPPPTPPPQPPTARATDVQPWRRPPRSPVALPIGAVRLRLVLLRPPSHSDGLRHLSTCCRGGRRRPPCSLRRSSCSSVLYEDSTSGADDEAPVSRCSLLPFDLNLPASSPKEPPPHQKGGQSKRSGAEDRERRRRIGSSGADGRATRPHRRRRLRARAEQRGVLSAVLLPRRLPTAARHAGPPLRRAPSCRPPTVPATPALLPCWLPDAPATPALLSSPSPLRRGGSRHARDHRASAACAGWLRVWGPPTPSSPRRAPPPPRRRRGLPTTLDSLPSPSPAVLIPTPVAATAHLTGAPQRPRPP</sequence>
<reference evidence="3" key="1">
    <citation type="journal article" date="2005" name="Nature">
        <title>The map-based sequence of the rice genome.</title>
        <authorList>
            <consortium name="International rice genome sequencing project (IRGSP)"/>
            <person name="Matsumoto T."/>
            <person name="Wu J."/>
            <person name="Kanamori H."/>
            <person name="Katayose Y."/>
            <person name="Fujisawa M."/>
            <person name="Namiki N."/>
            <person name="Mizuno H."/>
            <person name="Yamamoto K."/>
            <person name="Antonio B.A."/>
            <person name="Baba T."/>
            <person name="Sakata K."/>
            <person name="Nagamura Y."/>
            <person name="Aoki H."/>
            <person name="Arikawa K."/>
            <person name="Arita K."/>
            <person name="Bito T."/>
            <person name="Chiden Y."/>
            <person name="Fujitsuka N."/>
            <person name="Fukunaka R."/>
            <person name="Hamada M."/>
            <person name="Harada C."/>
            <person name="Hayashi A."/>
            <person name="Hijishita S."/>
            <person name="Honda M."/>
            <person name="Hosokawa S."/>
            <person name="Ichikawa Y."/>
            <person name="Idonuma A."/>
            <person name="Iijima M."/>
            <person name="Ikeda M."/>
            <person name="Ikeno M."/>
            <person name="Ito K."/>
            <person name="Ito S."/>
            <person name="Ito T."/>
            <person name="Ito Y."/>
            <person name="Ito Y."/>
            <person name="Iwabuchi A."/>
            <person name="Kamiya K."/>
            <person name="Karasawa W."/>
            <person name="Kurita K."/>
            <person name="Katagiri S."/>
            <person name="Kikuta A."/>
            <person name="Kobayashi H."/>
            <person name="Kobayashi N."/>
            <person name="Machita K."/>
            <person name="Maehara T."/>
            <person name="Masukawa M."/>
            <person name="Mizubayashi T."/>
            <person name="Mukai Y."/>
            <person name="Nagasaki H."/>
            <person name="Nagata Y."/>
            <person name="Naito S."/>
            <person name="Nakashima M."/>
            <person name="Nakama Y."/>
            <person name="Nakamichi Y."/>
            <person name="Nakamura M."/>
            <person name="Meguro A."/>
            <person name="Negishi M."/>
            <person name="Ohta I."/>
            <person name="Ohta T."/>
            <person name="Okamoto M."/>
            <person name="Ono N."/>
            <person name="Saji S."/>
            <person name="Sakaguchi M."/>
            <person name="Sakai K."/>
            <person name="Shibata M."/>
            <person name="Shimokawa T."/>
            <person name="Song J."/>
            <person name="Takazaki Y."/>
            <person name="Terasawa K."/>
            <person name="Tsugane M."/>
            <person name="Tsuji K."/>
            <person name="Ueda S."/>
            <person name="Waki K."/>
            <person name="Yamagata H."/>
            <person name="Yamamoto M."/>
            <person name="Yamamoto S."/>
            <person name="Yamane H."/>
            <person name="Yoshiki S."/>
            <person name="Yoshihara R."/>
            <person name="Yukawa K."/>
            <person name="Zhong H."/>
            <person name="Yano M."/>
            <person name="Yuan Q."/>
            <person name="Ouyang S."/>
            <person name="Liu J."/>
            <person name="Jones K.M."/>
            <person name="Gansberger K."/>
            <person name="Moffat K."/>
            <person name="Hill J."/>
            <person name="Bera J."/>
            <person name="Fadrosh D."/>
            <person name="Jin S."/>
            <person name="Johri S."/>
            <person name="Kim M."/>
            <person name="Overton L."/>
            <person name="Reardon M."/>
            <person name="Tsitrin T."/>
            <person name="Vuong H."/>
            <person name="Weaver B."/>
            <person name="Ciecko A."/>
            <person name="Tallon L."/>
            <person name="Jackson J."/>
            <person name="Pai G."/>
            <person name="Aken S.V."/>
            <person name="Utterback T."/>
            <person name="Reidmuller S."/>
            <person name="Feldblyum T."/>
            <person name="Hsiao J."/>
            <person name="Zismann V."/>
            <person name="Iobst S."/>
            <person name="de Vazeille A.R."/>
            <person name="Buell C.R."/>
            <person name="Ying K."/>
            <person name="Li Y."/>
            <person name="Lu T."/>
            <person name="Huang Y."/>
            <person name="Zhao Q."/>
            <person name="Feng Q."/>
            <person name="Zhang L."/>
            <person name="Zhu J."/>
            <person name="Weng Q."/>
            <person name="Mu J."/>
            <person name="Lu Y."/>
            <person name="Fan D."/>
            <person name="Liu Y."/>
            <person name="Guan J."/>
            <person name="Zhang Y."/>
            <person name="Yu S."/>
            <person name="Liu X."/>
            <person name="Zhang Y."/>
            <person name="Hong G."/>
            <person name="Han B."/>
            <person name="Choisne N."/>
            <person name="Demange N."/>
            <person name="Orjeda G."/>
            <person name="Samain S."/>
            <person name="Cattolico L."/>
            <person name="Pelletier E."/>
            <person name="Couloux A."/>
            <person name="Segurens B."/>
            <person name="Wincker P."/>
            <person name="D'Hont A."/>
            <person name="Scarpelli C."/>
            <person name="Weissenbach J."/>
            <person name="Salanoubat M."/>
            <person name="Quetier F."/>
            <person name="Yu Y."/>
            <person name="Kim H.R."/>
            <person name="Rambo T."/>
            <person name="Currie J."/>
            <person name="Collura K."/>
            <person name="Luo M."/>
            <person name="Yang T."/>
            <person name="Ammiraju J.S.S."/>
            <person name="Engler F."/>
            <person name="Soderlund C."/>
            <person name="Wing R.A."/>
            <person name="Palmer L.E."/>
            <person name="de la Bastide M."/>
            <person name="Spiegel L."/>
            <person name="Nascimento L."/>
            <person name="Zutavern T."/>
            <person name="O'Shaughnessy A."/>
            <person name="Dike S."/>
            <person name="Dedhia N."/>
            <person name="Preston R."/>
            <person name="Balija V."/>
            <person name="McCombie W.R."/>
            <person name="Chow T."/>
            <person name="Chen H."/>
            <person name="Chung M."/>
            <person name="Chen C."/>
            <person name="Shaw J."/>
            <person name="Wu H."/>
            <person name="Hsiao K."/>
            <person name="Chao Y."/>
            <person name="Chu M."/>
            <person name="Cheng C."/>
            <person name="Hour A."/>
            <person name="Lee P."/>
            <person name="Lin S."/>
            <person name="Lin Y."/>
            <person name="Liou J."/>
            <person name="Liu S."/>
            <person name="Hsing Y."/>
            <person name="Raghuvanshi S."/>
            <person name="Mohanty A."/>
            <person name="Bharti A.K."/>
            <person name="Gaur A."/>
            <person name="Gupta V."/>
            <person name="Kumar D."/>
            <person name="Ravi V."/>
            <person name="Vij S."/>
            <person name="Kapur A."/>
            <person name="Khurana P."/>
            <person name="Khurana P."/>
            <person name="Khurana J.P."/>
            <person name="Tyagi A.K."/>
            <person name="Gaikwad K."/>
            <person name="Singh A."/>
            <person name="Dalal V."/>
            <person name="Srivastava S."/>
            <person name="Dixit A."/>
            <person name="Pal A.K."/>
            <person name="Ghazi I.A."/>
            <person name="Yadav M."/>
            <person name="Pandit A."/>
            <person name="Bhargava A."/>
            <person name="Sureshbabu K."/>
            <person name="Batra K."/>
            <person name="Sharma T.R."/>
            <person name="Mohapatra T."/>
            <person name="Singh N.K."/>
            <person name="Messing J."/>
            <person name="Nelson A.B."/>
            <person name="Fuks G."/>
            <person name="Kavchok S."/>
            <person name="Keizer G."/>
            <person name="Linton E."/>
            <person name="Llaca V."/>
            <person name="Song R."/>
            <person name="Tanyolac B."/>
            <person name="Young S."/>
            <person name="Ho-Il K."/>
            <person name="Hahn J.H."/>
            <person name="Sangsakoo G."/>
            <person name="Vanavichit A."/>
            <person name="de Mattos Luiz.A.T."/>
            <person name="Zimmer P.D."/>
            <person name="Malone G."/>
            <person name="Dellagostin O."/>
            <person name="de Oliveira A.C."/>
            <person name="Bevan M."/>
            <person name="Bancroft I."/>
            <person name="Minx P."/>
            <person name="Cordum H."/>
            <person name="Wilson R."/>
            <person name="Cheng Z."/>
            <person name="Jin W."/>
            <person name="Jiang J."/>
            <person name="Leong S.A."/>
            <person name="Iwama H."/>
            <person name="Gojobori T."/>
            <person name="Itoh T."/>
            <person name="Niimura Y."/>
            <person name="Fujii Y."/>
            <person name="Habara T."/>
            <person name="Sakai H."/>
            <person name="Sato Y."/>
            <person name="Wilson G."/>
            <person name="Kumar K."/>
            <person name="McCouch S."/>
            <person name="Juretic N."/>
            <person name="Hoen D."/>
            <person name="Wright S."/>
            <person name="Bruskiewich R."/>
            <person name="Bureau T."/>
            <person name="Miyao A."/>
            <person name="Hirochika H."/>
            <person name="Nishikawa T."/>
            <person name="Kadowaki K."/>
            <person name="Sugiura M."/>
            <person name="Burr B."/>
            <person name="Sasaki T."/>
        </authorList>
    </citation>
    <scope>NUCLEOTIDE SEQUENCE [LARGE SCALE GENOMIC DNA]</scope>
    <source>
        <strain evidence="3">cv. Nipponbare</strain>
    </source>
</reference>
<accession>Q6ETI2</accession>
<feature type="region of interest" description="Disordered" evidence="1">
    <location>
        <begin position="1"/>
        <end position="101"/>
    </location>
</feature>
<evidence type="ECO:0000313" key="2">
    <source>
        <dbReference type="EMBL" id="BAD28038.1"/>
    </source>
</evidence>
<feature type="region of interest" description="Disordered" evidence="1">
    <location>
        <begin position="312"/>
        <end position="371"/>
    </location>
</feature>
<dbReference type="Proteomes" id="UP000000763">
    <property type="component" value="Chromosome 2"/>
</dbReference>
<feature type="region of interest" description="Disordered" evidence="1">
    <location>
        <begin position="170"/>
        <end position="226"/>
    </location>
</feature>
<protein>
    <submittedName>
        <fullName evidence="2">Uncharacterized protein</fullName>
    </submittedName>
</protein>
<reference evidence="3" key="2">
    <citation type="journal article" date="2008" name="Nucleic Acids Res.">
        <title>The rice annotation project database (RAP-DB): 2008 update.</title>
        <authorList>
            <consortium name="The rice annotation project (RAP)"/>
        </authorList>
    </citation>
    <scope>GENOME REANNOTATION</scope>
    <source>
        <strain evidence="3">cv. Nipponbare</strain>
    </source>
</reference>
<proteinExistence type="predicted"/>
<evidence type="ECO:0000256" key="1">
    <source>
        <dbReference type="SAM" id="MobiDB-lite"/>
    </source>
</evidence>
<gene>
    <name evidence="2" type="primary">B1103G11.23</name>
</gene>
<organism evidence="2 3">
    <name type="scientific">Oryza sativa subsp. japonica</name>
    <name type="common">Rice</name>
    <dbReference type="NCBI Taxonomy" id="39947"/>
    <lineage>
        <taxon>Eukaryota</taxon>
        <taxon>Viridiplantae</taxon>
        <taxon>Streptophyta</taxon>
        <taxon>Embryophyta</taxon>
        <taxon>Tracheophyta</taxon>
        <taxon>Spermatophyta</taxon>
        <taxon>Magnoliopsida</taxon>
        <taxon>Liliopsida</taxon>
        <taxon>Poales</taxon>
        <taxon>Poaceae</taxon>
        <taxon>BOP clade</taxon>
        <taxon>Oryzoideae</taxon>
        <taxon>Oryzeae</taxon>
        <taxon>Oryzinae</taxon>
        <taxon>Oryza</taxon>
        <taxon>Oryza sativa</taxon>
    </lineage>
</organism>
<feature type="compositionally biased region" description="Basic residues" evidence="1">
    <location>
        <begin position="214"/>
        <end position="223"/>
    </location>
</feature>
<dbReference type="AlphaFoldDB" id="Q6ETI2"/>
<feature type="compositionally biased region" description="Low complexity" evidence="1">
    <location>
        <begin position="1"/>
        <end position="10"/>
    </location>
</feature>
<feature type="compositionally biased region" description="Pro residues" evidence="1">
    <location>
        <begin position="69"/>
        <end position="79"/>
    </location>
</feature>
<dbReference type="EMBL" id="AP004843">
    <property type="protein sequence ID" value="BAD28038.1"/>
    <property type="molecule type" value="Genomic_DNA"/>
</dbReference>